<proteinExistence type="inferred from homology"/>
<organism evidence="3 4">
    <name type="scientific">Gossypium anomalum</name>
    <dbReference type="NCBI Taxonomy" id="47600"/>
    <lineage>
        <taxon>Eukaryota</taxon>
        <taxon>Viridiplantae</taxon>
        <taxon>Streptophyta</taxon>
        <taxon>Embryophyta</taxon>
        <taxon>Tracheophyta</taxon>
        <taxon>Spermatophyta</taxon>
        <taxon>Magnoliopsida</taxon>
        <taxon>eudicotyledons</taxon>
        <taxon>Gunneridae</taxon>
        <taxon>Pentapetalae</taxon>
        <taxon>rosids</taxon>
        <taxon>malvids</taxon>
        <taxon>Malvales</taxon>
        <taxon>Malvaceae</taxon>
        <taxon>Malvoideae</taxon>
        <taxon>Gossypium</taxon>
    </lineage>
</organism>
<protein>
    <submittedName>
        <fullName evidence="3">Uncharacterized protein</fullName>
    </submittedName>
</protein>
<comment type="similarity">
    <text evidence="1">Belongs to the short-chain dehydrogenases/reductases (SDR) family.</text>
</comment>
<dbReference type="SUPFAM" id="SSF51735">
    <property type="entry name" value="NAD(P)-binding Rossmann-fold domains"/>
    <property type="match status" value="1"/>
</dbReference>
<dbReference type="PANTHER" id="PTHR48107:SF16">
    <property type="entry name" value="NADPH-DEPENDENT ALDEHYDE REDUCTASE 1, CHLOROPLASTIC"/>
    <property type="match status" value="1"/>
</dbReference>
<comment type="caution">
    <text evidence="3">The sequence shown here is derived from an EMBL/GenBank/DDBJ whole genome shotgun (WGS) entry which is preliminary data.</text>
</comment>
<dbReference type="InterPro" id="IPR036291">
    <property type="entry name" value="NAD(P)-bd_dom_sf"/>
</dbReference>
<evidence type="ECO:0000313" key="3">
    <source>
        <dbReference type="EMBL" id="KAG8479208.1"/>
    </source>
</evidence>
<evidence type="ECO:0000256" key="2">
    <source>
        <dbReference type="ARBA" id="ARBA00023002"/>
    </source>
</evidence>
<dbReference type="GO" id="GO:0016614">
    <property type="term" value="F:oxidoreductase activity, acting on CH-OH group of donors"/>
    <property type="evidence" value="ECO:0007669"/>
    <property type="project" value="UniProtKB-ARBA"/>
</dbReference>
<name>A0A8J5Y159_9ROSI</name>
<keyword evidence="2" id="KW-0560">Oxidoreductase</keyword>
<dbReference type="OrthoDB" id="47007at2759"/>
<dbReference type="Gene3D" id="3.40.50.720">
    <property type="entry name" value="NAD(P)-binding Rossmann-like Domain"/>
    <property type="match status" value="1"/>
</dbReference>
<dbReference type="PANTHER" id="PTHR48107">
    <property type="entry name" value="NADPH-DEPENDENT ALDEHYDE REDUCTASE-LIKE PROTEIN, CHLOROPLASTIC-RELATED"/>
    <property type="match status" value="1"/>
</dbReference>
<reference evidence="3 4" key="1">
    <citation type="journal article" date="2021" name="bioRxiv">
        <title>The Gossypium anomalum genome as a resource for cotton improvement and evolutionary analysis of hybrid incompatibility.</title>
        <authorList>
            <person name="Grover C.E."/>
            <person name="Yuan D."/>
            <person name="Arick M.A."/>
            <person name="Miller E.R."/>
            <person name="Hu G."/>
            <person name="Peterson D.G."/>
            <person name="Wendel J.F."/>
            <person name="Udall J.A."/>
        </authorList>
    </citation>
    <scope>NUCLEOTIDE SEQUENCE [LARGE SCALE GENOMIC DNA]</scope>
    <source>
        <strain evidence="3">JFW-Udall</strain>
        <tissue evidence="3">Leaf</tissue>
    </source>
</reference>
<sequence>MAVPADLGFDKNCKQVVDDIVKVYSRIDILVNNAAEQYESSVEVNAYLITQQPRVPLWLSLEASLQLVNKGIRVNGVAPGLIWTPLIPASFDKEKTAQFGNDVPMKRADHPIEVAPCYVFLACNVCSSYITGQVLHLMAAS</sequence>
<dbReference type="Proteomes" id="UP000701853">
    <property type="component" value="Chromosome 11"/>
</dbReference>
<evidence type="ECO:0000256" key="1">
    <source>
        <dbReference type="ARBA" id="ARBA00006484"/>
    </source>
</evidence>
<dbReference type="AlphaFoldDB" id="A0A8J5Y159"/>
<dbReference type="Pfam" id="PF13561">
    <property type="entry name" value="adh_short_C2"/>
    <property type="match status" value="1"/>
</dbReference>
<dbReference type="InterPro" id="IPR002347">
    <property type="entry name" value="SDR_fam"/>
</dbReference>
<accession>A0A8J5Y159</accession>
<dbReference type="EMBL" id="JAHUZN010000011">
    <property type="protein sequence ID" value="KAG8479208.1"/>
    <property type="molecule type" value="Genomic_DNA"/>
</dbReference>
<gene>
    <name evidence="3" type="ORF">CXB51_029866</name>
</gene>
<keyword evidence="4" id="KW-1185">Reference proteome</keyword>
<evidence type="ECO:0000313" key="4">
    <source>
        <dbReference type="Proteomes" id="UP000701853"/>
    </source>
</evidence>